<proteinExistence type="predicted"/>
<accession>A0A9R1VTF1</accession>
<evidence type="ECO:0000313" key="4">
    <source>
        <dbReference type="Proteomes" id="UP000235145"/>
    </source>
</evidence>
<dbReference type="EMBL" id="NBSK02000004">
    <property type="protein sequence ID" value="KAJ0212281.1"/>
    <property type="molecule type" value="Genomic_DNA"/>
</dbReference>
<reference evidence="3 4" key="1">
    <citation type="journal article" date="2017" name="Nat. Commun.">
        <title>Genome assembly with in vitro proximity ligation data and whole-genome triplication in lettuce.</title>
        <authorList>
            <person name="Reyes-Chin-Wo S."/>
            <person name="Wang Z."/>
            <person name="Yang X."/>
            <person name="Kozik A."/>
            <person name="Arikit S."/>
            <person name="Song C."/>
            <person name="Xia L."/>
            <person name="Froenicke L."/>
            <person name="Lavelle D.O."/>
            <person name="Truco M.J."/>
            <person name="Xia R."/>
            <person name="Zhu S."/>
            <person name="Xu C."/>
            <person name="Xu H."/>
            <person name="Xu X."/>
            <person name="Cox K."/>
            <person name="Korf I."/>
            <person name="Meyers B.C."/>
            <person name="Michelmore R.W."/>
        </authorList>
    </citation>
    <scope>NUCLEOTIDE SEQUENCE [LARGE SCALE GENOMIC DNA]</scope>
    <source>
        <strain evidence="4">cv. Salinas</strain>
        <tissue evidence="3">Seedlings</tissue>
    </source>
</reference>
<evidence type="ECO:0000313" key="3">
    <source>
        <dbReference type="EMBL" id="KAJ0212281.1"/>
    </source>
</evidence>
<dbReference type="SMART" id="SM00343">
    <property type="entry name" value="ZnF_C2HC"/>
    <property type="match status" value="1"/>
</dbReference>
<dbReference type="PANTHER" id="PTHR35046:SF23">
    <property type="entry name" value="NUCLEOTIDYLTRANSFERASE, RIBONUCLEASE H"/>
    <property type="match status" value="1"/>
</dbReference>
<evidence type="ECO:0000259" key="2">
    <source>
        <dbReference type="PROSITE" id="PS50158"/>
    </source>
</evidence>
<feature type="domain" description="CCHC-type" evidence="2">
    <location>
        <begin position="105"/>
        <end position="121"/>
    </location>
</feature>
<dbReference type="SUPFAM" id="SSF57756">
    <property type="entry name" value="Retrovirus zinc finger-like domains"/>
    <property type="match status" value="1"/>
</dbReference>
<organism evidence="3 4">
    <name type="scientific">Lactuca sativa</name>
    <name type="common">Garden lettuce</name>
    <dbReference type="NCBI Taxonomy" id="4236"/>
    <lineage>
        <taxon>Eukaryota</taxon>
        <taxon>Viridiplantae</taxon>
        <taxon>Streptophyta</taxon>
        <taxon>Embryophyta</taxon>
        <taxon>Tracheophyta</taxon>
        <taxon>Spermatophyta</taxon>
        <taxon>Magnoliopsida</taxon>
        <taxon>eudicotyledons</taxon>
        <taxon>Gunneridae</taxon>
        <taxon>Pentapetalae</taxon>
        <taxon>asterids</taxon>
        <taxon>campanulids</taxon>
        <taxon>Asterales</taxon>
        <taxon>Asteraceae</taxon>
        <taxon>Cichorioideae</taxon>
        <taxon>Cichorieae</taxon>
        <taxon>Lactucinae</taxon>
        <taxon>Lactuca</taxon>
    </lineage>
</organism>
<keyword evidence="1" id="KW-0863">Zinc-finger</keyword>
<sequence>MRKPLHGKFLSPNFRQEAFLEYHNIAQRSATVEEIMCEFDRLRMRCGVEEEEEQIIVRFLGALKPEIADVVQVTSVPTNSRYIPIKGDSTEPSHQTVPAGRTPPRCFKCGGLGHFARDCPNTQLVTLTEETPPVYDTEEETPEDIETEVVYPDKGESLLIRRSLHTIPARENDDSRWLRKRSERET</sequence>
<dbReference type="Pfam" id="PF00098">
    <property type="entry name" value="zf-CCHC"/>
    <property type="match status" value="1"/>
</dbReference>
<gene>
    <name evidence="3" type="ORF">LSAT_V11C400193040</name>
</gene>
<dbReference type="GO" id="GO:0008270">
    <property type="term" value="F:zinc ion binding"/>
    <property type="evidence" value="ECO:0007669"/>
    <property type="project" value="UniProtKB-KW"/>
</dbReference>
<name>A0A9R1VTF1_LACSA</name>
<dbReference type="InterPro" id="IPR036875">
    <property type="entry name" value="Znf_CCHC_sf"/>
</dbReference>
<protein>
    <recommendedName>
        <fullName evidence="2">CCHC-type domain-containing protein</fullName>
    </recommendedName>
</protein>
<dbReference type="AlphaFoldDB" id="A0A9R1VTF1"/>
<comment type="caution">
    <text evidence="3">The sequence shown here is derived from an EMBL/GenBank/DDBJ whole genome shotgun (WGS) entry which is preliminary data.</text>
</comment>
<keyword evidence="1" id="KW-0862">Zinc</keyword>
<dbReference type="Gene3D" id="4.10.60.10">
    <property type="entry name" value="Zinc finger, CCHC-type"/>
    <property type="match status" value="1"/>
</dbReference>
<evidence type="ECO:0000256" key="1">
    <source>
        <dbReference type="PROSITE-ProRule" id="PRU00047"/>
    </source>
</evidence>
<dbReference type="GO" id="GO:0003676">
    <property type="term" value="F:nucleic acid binding"/>
    <property type="evidence" value="ECO:0007669"/>
    <property type="project" value="InterPro"/>
</dbReference>
<keyword evidence="1" id="KW-0479">Metal-binding</keyword>
<dbReference type="InterPro" id="IPR001878">
    <property type="entry name" value="Znf_CCHC"/>
</dbReference>
<dbReference type="PANTHER" id="PTHR35046">
    <property type="entry name" value="ZINC KNUCKLE (CCHC-TYPE) FAMILY PROTEIN"/>
    <property type="match status" value="1"/>
</dbReference>
<dbReference type="PROSITE" id="PS50158">
    <property type="entry name" value="ZF_CCHC"/>
    <property type="match status" value="1"/>
</dbReference>
<dbReference type="Proteomes" id="UP000235145">
    <property type="component" value="Unassembled WGS sequence"/>
</dbReference>
<keyword evidence="4" id="KW-1185">Reference proteome</keyword>